<dbReference type="SUPFAM" id="SSF50341">
    <property type="entry name" value="CheW-like"/>
    <property type="match status" value="1"/>
</dbReference>
<name>A0A6I2L4F3_9BURK</name>
<evidence type="ECO:0000313" key="3">
    <source>
        <dbReference type="Proteomes" id="UP000433309"/>
    </source>
</evidence>
<feature type="domain" description="CheW-like" evidence="1">
    <location>
        <begin position="9"/>
        <end position="99"/>
    </location>
</feature>
<dbReference type="RefSeq" id="WP_195763561.1">
    <property type="nucleotide sequence ID" value="NZ_WKJK01000008.1"/>
</dbReference>
<dbReference type="EMBL" id="WKJK01000008">
    <property type="protein sequence ID" value="MRW91486.1"/>
    <property type="molecule type" value="Genomic_DNA"/>
</dbReference>
<reference evidence="2 3" key="1">
    <citation type="submission" date="2019-11" db="EMBL/GenBank/DDBJ databases">
        <title>Novel species isolated from a subtropical stream in China.</title>
        <authorList>
            <person name="Lu H."/>
        </authorList>
    </citation>
    <scope>NUCLEOTIDE SEQUENCE [LARGE SCALE GENOMIC DNA]</scope>
    <source>
        <strain evidence="2 3">FT80W</strain>
    </source>
</reference>
<dbReference type="AlphaFoldDB" id="A0A6I2L4F3"/>
<dbReference type="Proteomes" id="UP000433309">
    <property type="component" value="Unassembled WGS sequence"/>
</dbReference>
<proteinExistence type="predicted"/>
<accession>A0A6I2L4F3</accession>
<dbReference type="PROSITE" id="PS50851">
    <property type="entry name" value="CHEW"/>
    <property type="match status" value="1"/>
</dbReference>
<dbReference type="Gene3D" id="2.40.50.180">
    <property type="entry name" value="CheA-289, Domain 4"/>
    <property type="match status" value="1"/>
</dbReference>
<comment type="caution">
    <text evidence="2">The sequence shown here is derived from an EMBL/GenBank/DDBJ whole genome shotgun (WGS) entry which is preliminary data.</text>
</comment>
<dbReference type="Pfam" id="PF01584">
    <property type="entry name" value="CheW"/>
    <property type="match status" value="1"/>
</dbReference>
<dbReference type="GO" id="GO:0007165">
    <property type="term" value="P:signal transduction"/>
    <property type="evidence" value="ECO:0007669"/>
    <property type="project" value="InterPro"/>
</dbReference>
<dbReference type="InterPro" id="IPR036061">
    <property type="entry name" value="CheW-like_dom_sf"/>
</dbReference>
<sequence>MNARDDSGLAPQVVVRIGAARIGIPAARVERALAAPPEYTPLPRRHGALLGLLAVDGQPVPVIDIGCWVALANADAAPNAAASAARPGAAAANANVANA</sequence>
<evidence type="ECO:0000259" key="1">
    <source>
        <dbReference type="PROSITE" id="PS50851"/>
    </source>
</evidence>
<gene>
    <name evidence="2" type="ORF">GJ699_15950</name>
</gene>
<organism evidence="2 3">
    <name type="scientific">Duganella guangzhouensis</name>
    <dbReference type="NCBI Taxonomy" id="2666084"/>
    <lineage>
        <taxon>Bacteria</taxon>
        <taxon>Pseudomonadati</taxon>
        <taxon>Pseudomonadota</taxon>
        <taxon>Betaproteobacteria</taxon>
        <taxon>Burkholderiales</taxon>
        <taxon>Oxalobacteraceae</taxon>
        <taxon>Telluria group</taxon>
        <taxon>Duganella</taxon>
    </lineage>
</organism>
<evidence type="ECO:0000313" key="2">
    <source>
        <dbReference type="EMBL" id="MRW91486.1"/>
    </source>
</evidence>
<dbReference type="InterPro" id="IPR002545">
    <property type="entry name" value="CheW-lke_dom"/>
</dbReference>
<protein>
    <recommendedName>
        <fullName evidence="1">CheW-like domain-containing protein</fullName>
    </recommendedName>
</protein>
<keyword evidence="3" id="KW-1185">Reference proteome</keyword>
<dbReference type="Gene3D" id="2.30.30.40">
    <property type="entry name" value="SH3 Domains"/>
    <property type="match status" value="1"/>
</dbReference>
<dbReference type="GO" id="GO:0006935">
    <property type="term" value="P:chemotaxis"/>
    <property type="evidence" value="ECO:0007669"/>
    <property type="project" value="InterPro"/>
</dbReference>
<feature type="non-terminal residue" evidence="2">
    <location>
        <position position="99"/>
    </location>
</feature>